<organism evidence="4 5">
    <name type="scientific">Favolaschia claudopus</name>
    <dbReference type="NCBI Taxonomy" id="2862362"/>
    <lineage>
        <taxon>Eukaryota</taxon>
        <taxon>Fungi</taxon>
        <taxon>Dikarya</taxon>
        <taxon>Basidiomycota</taxon>
        <taxon>Agaricomycotina</taxon>
        <taxon>Agaricomycetes</taxon>
        <taxon>Agaricomycetidae</taxon>
        <taxon>Agaricales</taxon>
        <taxon>Marasmiineae</taxon>
        <taxon>Mycenaceae</taxon>
        <taxon>Favolaschia</taxon>
    </lineage>
</organism>
<comment type="similarity">
    <text evidence="2">Belongs to the GMC oxidoreductase family.</text>
</comment>
<dbReference type="InterPro" id="IPR012132">
    <property type="entry name" value="GMC_OxRdtase"/>
</dbReference>
<dbReference type="InterPro" id="IPR007867">
    <property type="entry name" value="GMC_OxRtase_C"/>
</dbReference>
<sequence length="400" mass="43989">MTQYYSGDHGGFQQCLYNIQRSILDQETYLLPTLLTLADHGFDGWMQTTLLPYLNLLHDLDVVDPQLLAIFTSFTLSPNVPILDLNSLAEDSSTDRCQRFDENLNITLNSLATKILLCESSDGSTTAYGVDFVRDAALPVAGNFEGKEDFGNRTQSVMAPSRSHCLCGGFSKAHNSSPAIGNSTQLSEFGIETVVDLPGVGSNLQDHDEIAIIWNLTENFKLLQGCKFLSDPAQDPCLEDWLQSDHMNIYGFTPVLDPVPDVFTYAAPAYFGGIFRGFAQQIADHPNALSAIVLKAHPSSRGLMHFEAEQGPADIQALEGTGINRIRSLQVPGKDANLTEYILDRPFLDNNFRVHGVEQLRVVDLSSWANVPGYFVTTPTYMISEKAADVIMADARAKTV</sequence>
<feature type="domain" description="Glucose-methanol-choline oxidoreductase C-terminal" evidence="3">
    <location>
        <begin position="348"/>
        <end position="383"/>
    </location>
</feature>
<protein>
    <recommendedName>
        <fullName evidence="3">Glucose-methanol-choline oxidoreductase C-terminal domain-containing protein</fullName>
    </recommendedName>
</protein>
<comment type="caution">
    <text evidence="4">The sequence shown here is derived from an EMBL/GenBank/DDBJ whole genome shotgun (WGS) entry which is preliminary data.</text>
</comment>
<keyword evidence="5" id="KW-1185">Reference proteome</keyword>
<dbReference type="AlphaFoldDB" id="A0AAV9ZVN1"/>
<dbReference type="SUPFAM" id="SSF51905">
    <property type="entry name" value="FAD/NAD(P)-binding domain"/>
    <property type="match status" value="1"/>
</dbReference>
<dbReference type="EMBL" id="JAWWNJ010000105">
    <property type="protein sequence ID" value="KAK6993019.1"/>
    <property type="molecule type" value="Genomic_DNA"/>
</dbReference>
<dbReference type="GO" id="GO:0050660">
    <property type="term" value="F:flavin adenine dinucleotide binding"/>
    <property type="evidence" value="ECO:0007669"/>
    <property type="project" value="InterPro"/>
</dbReference>
<evidence type="ECO:0000256" key="1">
    <source>
        <dbReference type="ARBA" id="ARBA00001974"/>
    </source>
</evidence>
<name>A0AAV9ZVN1_9AGAR</name>
<proteinExistence type="inferred from homology"/>
<dbReference type="InterPro" id="IPR036188">
    <property type="entry name" value="FAD/NAD-bd_sf"/>
</dbReference>
<evidence type="ECO:0000256" key="2">
    <source>
        <dbReference type="ARBA" id="ARBA00010790"/>
    </source>
</evidence>
<reference evidence="4 5" key="1">
    <citation type="journal article" date="2024" name="J Genomics">
        <title>Draft genome sequencing and assembly of Favolaschia claudopus CIRM-BRFM 2984 isolated from oak limbs.</title>
        <authorList>
            <person name="Navarro D."/>
            <person name="Drula E."/>
            <person name="Chaduli D."/>
            <person name="Cazenave R."/>
            <person name="Ahrendt S."/>
            <person name="Wang J."/>
            <person name="Lipzen A."/>
            <person name="Daum C."/>
            <person name="Barry K."/>
            <person name="Grigoriev I.V."/>
            <person name="Favel A."/>
            <person name="Rosso M.N."/>
            <person name="Martin F."/>
        </authorList>
    </citation>
    <scope>NUCLEOTIDE SEQUENCE [LARGE SCALE GENOMIC DNA]</scope>
    <source>
        <strain evidence="4 5">CIRM-BRFM 2984</strain>
    </source>
</reference>
<dbReference type="Pfam" id="PF05199">
    <property type="entry name" value="GMC_oxred_C"/>
    <property type="match status" value="1"/>
</dbReference>
<accession>A0AAV9ZVN1</accession>
<evidence type="ECO:0000259" key="3">
    <source>
        <dbReference type="Pfam" id="PF05199"/>
    </source>
</evidence>
<gene>
    <name evidence="4" type="ORF">R3P38DRAFT_3079460</name>
</gene>
<evidence type="ECO:0000313" key="4">
    <source>
        <dbReference type="EMBL" id="KAK6993019.1"/>
    </source>
</evidence>
<dbReference type="Gene3D" id="3.50.50.60">
    <property type="entry name" value="FAD/NAD(P)-binding domain"/>
    <property type="match status" value="2"/>
</dbReference>
<evidence type="ECO:0000313" key="5">
    <source>
        <dbReference type="Proteomes" id="UP001362999"/>
    </source>
</evidence>
<dbReference type="GO" id="GO:0016614">
    <property type="term" value="F:oxidoreductase activity, acting on CH-OH group of donors"/>
    <property type="evidence" value="ECO:0007669"/>
    <property type="project" value="InterPro"/>
</dbReference>
<dbReference type="Proteomes" id="UP001362999">
    <property type="component" value="Unassembled WGS sequence"/>
</dbReference>
<comment type="cofactor">
    <cofactor evidence="1">
        <name>FAD</name>
        <dbReference type="ChEBI" id="CHEBI:57692"/>
    </cofactor>
</comment>
<dbReference type="PANTHER" id="PTHR11552:SF147">
    <property type="entry name" value="CHOLINE DEHYDROGENASE, MITOCHONDRIAL"/>
    <property type="match status" value="1"/>
</dbReference>
<dbReference type="PANTHER" id="PTHR11552">
    <property type="entry name" value="GLUCOSE-METHANOL-CHOLINE GMC OXIDOREDUCTASE"/>
    <property type="match status" value="1"/>
</dbReference>